<dbReference type="EMBL" id="JBBKZU010000008">
    <property type="protein sequence ID" value="MEJ8813220.1"/>
    <property type="molecule type" value="Genomic_DNA"/>
</dbReference>
<evidence type="ECO:0000256" key="4">
    <source>
        <dbReference type="PROSITE-ProRule" id="PRU00510"/>
    </source>
</evidence>
<dbReference type="Pfam" id="PF01258">
    <property type="entry name" value="zf-dskA_traR"/>
    <property type="match status" value="1"/>
</dbReference>
<comment type="caution">
    <text evidence="6">The sequence shown here is derived from an EMBL/GenBank/DDBJ whole genome shotgun (WGS) entry which is preliminary data.</text>
</comment>
<evidence type="ECO:0000313" key="7">
    <source>
        <dbReference type="Proteomes" id="UP001365846"/>
    </source>
</evidence>
<accession>A0ABU8VI14</accession>
<dbReference type="RefSeq" id="WP_340358463.1">
    <property type="nucleotide sequence ID" value="NZ_JBBKZU010000008.1"/>
</dbReference>
<dbReference type="SUPFAM" id="SSF109635">
    <property type="entry name" value="DnaK suppressor protein DksA, alpha-hairpin domain"/>
    <property type="match status" value="1"/>
</dbReference>
<evidence type="ECO:0000256" key="3">
    <source>
        <dbReference type="ARBA" id="ARBA00022833"/>
    </source>
</evidence>
<reference evidence="6 7" key="1">
    <citation type="submission" date="2024-03" db="EMBL/GenBank/DDBJ databases">
        <title>Novel species of the genus Variovorax.</title>
        <authorList>
            <person name="Liu Q."/>
            <person name="Xin Y.-H."/>
        </authorList>
    </citation>
    <scope>NUCLEOTIDE SEQUENCE [LARGE SCALE GENOMIC DNA]</scope>
    <source>
        <strain evidence="6 7">KACC 18899</strain>
    </source>
</reference>
<dbReference type="PANTHER" id="PTHR33823">
    <property type="entry name" value="RNA POLYMERASE-BINDING TRANSCRIPTION FACTOR DKSA-RELATED"/>
    <property type="match status" value="1"/>
</dbReference>
<protein>
    <submittedName>
        <fullName evidence="6">TraR/DksA C4-type zinc finger protein</fullName>
    </submittedName>
</protein>
<dbReference type="InterPro" id="IPR000962">
    <property type="entry name" value="Znf_DskA_TraR"/>
</dbReference>
<dbReference type="Proteomes" id="UP001365846">
    <property type="component" value="Unassembled WGS sequence"/>
</dbReference>
<keyword evidence="7" id="KW-1185">Reference proteome</keyword>
<sequence length="126" mass="14646">MSPITSEDRDALRRQLEVLKQRTLEELRRRTDPADTIPERVSYEHEVHNNAEDAEEERSEDLRFAEIDIDRQRLRDIEEALRRMAAASYGVCIDCGEDIPRNRLMAYPTALRCSACQTASENMRHG</sequence>
<gene>
    <name evidence="6" type="ORF">WKW77_19190</name>
</gene>
<dbReference type="Gene3D" id="1.20.120.910">
    <property type="entry name" value="DksA, coiled-coil domain"/>
    <property type="match status" value="1"/>
</dbReference>
<evidence type="ECO:0000256" key="1">
    <source>
        <dbReference type="ARBA" id="ARBA00022723"/>
    </source>
</evidence>
<evidence type="ECO:0000256" key="2">
    <source>
        <dbReference type="ARBA" id="ARBA00022771"/>
    </source>
</evidence>
<evidence type="ECO:0000259" key="5">
    <source>
        <dbReference type="Pfam" id="PF01258"/>
    </source>
</evidence>
<proteinExistence type="predicted"/>
<keyword evidence="2" id="KW-0863">Zinc-finger</keyword>
<dbReference type="PROSITE" id="PS51128">
    <property type="entry name" value="ZF_DKSA_2"/>
    <property type="match status" value="1"/>
</dbReference>
<keyword evidence="3" id="KW-0862">Zinc</keyword>
<dbReference type="PANTHER" id="PTHR33823:SF4">
    <property type="entry name" value="GENERAL STRESS PROTEIN 16O"/>
    <property type="match status" value="1"/>
</dbReference>
<keyword evidence="1" id="KW-0479">Metal-binding</keyword>
<feature type="zinc finger region" description="dksA C4-type" evidence="4">
    <location>
        <begin position="92"/>
        <end position="116"/>
    </location>
</feature>
<name>A0ABU8VI14_9BURK</name>
<organism evidence="6 7">
    <name type="scientific">Variovorax ureilyticus</name>
    <dbReference type="NCBI Taxonomy" id="1836198"/>
    <lineage>
        <taxon>Bacteria</taxon>
        <taxon>Pseudomonadati</taxon>
        <taxon>Pseudomonadota</taxon>
        <taxon>Betaproteobacteria</taxon>
        <taxon>Burkholderiales</taxon>
        <taxon>Comamonadaceae</taxon>
        <taxon>Variovorax</taxon>
    </lineage>
</organism>
<dbReference type="InterPro" id="IPR037187">
    <property type="entry name" value="DnaK_N"/>
</dbReference>
<feature type="domain" description="Zinc finger DksA/TraR C4-type" evidence="5">
    <location>
        <begin position="88"/>
        <end position="121"/>
    </location>
</feature>
<evidence type="ECO:0000313" key="6">
    <source>
        <dbReference type="EMBL" id="MEJ8813220.1"/>
    </source>
</evidence>
<dbReference type="SUPFAM" id="SSF57716">
    <property type="entry name" value="Glucocorticoid receptor-like (DNA-binding domain)"/>
    <property type="match status" value="1"/>
</dbReference>